<dbReference type="PANTHER" id="PTHR12534:SF0">
    <property type="entry name" value="SMALL RIBOSOMAL SUBUNIT PROTEIN US2M"/>
    <property type="match status" value="1"/>
</dbReference>
<organism evidence="2 3">
    <name type="scientific">Coemansia reversa (strain ATCC 12441 / NRRL 1564)</name>
    <dbReference type="NCBI Taxonomy" id="763665"/>
    <lineage>
        <taxon>Eukaryota</taxon>
        <taxon>Fungi</taxon>
        <taxon>Fungi incertae sedis</taxon>
        <taxon>Zoopagomycota</taxon>
        <taxon>Kickxellomycotina</taxon>
        <taxon>Kickxellomycetes</taxon>
        <taxon>Kickxellales</taxon>
        <taxon>Kickxellaceae</taxon>
        <taxon>Coemansia</taxon>
    </lineage>
</organism>
<accession>A0A2G5BEX8</accession>
<dbReference type="PANTHER" id="PTHR12534">
    <property type="entry name" value="30S RIBOSOMAL PROTEIN S2 PROKARYOTIC AND ORGANELLAR"/>
    <property type="match status" value="1"/>
</dbReference>
<dbReference type="AlphaFoldDB" id="A0A2G5BEX8"/>
<evidence type="ECO:0000256" key="1">
    <source>
        <dbReference type="ARBA" id="ARBA00006242"/>
    </source>
</evidence>
<keyword evidence="2" id="KW-0689">Ribosomal protein</keyword>
<gene>
    <name evidence="2" type="ORF">COEREDRAFT_40943</name>
</gene>
<dbReference type="GO" id="GO:0006412">
    <property type="term" value="P:translation"/>
    <property type="evidence" value="ECO:0007669"/>
    <property type="project" value="InterPro"/>
</dbReference>
<dbReference type="InterPro" id="IPR023591">
    <property type="entry name" value="Ribosomal_uS2_flav_dom_sf"/>
</dbReference>
<dbReference type="SUPFAM" id="SSF52313">
    <property type="entry name" value="Ribosomal protein S2"/>
    <property type="match status" value="1"/>
</dbReference>
<protein>
    <submittedName>
        <fullName evidence="2">Ribosomal protein S2</fullName>
    </submittedName>
</protein>
<sequence length="235" mass="26175">MDNTSANLTLEAMMAAGMHLGHSASIWNPMNLPFIFGERQGIHIINLEHTMAALRRAAAFVRNVAYNGGIIVFAGKRKAHAQMAIDAALLSDQYFVSGRWTPGTLTNSRKIFSKHYSYAKEEAKEEQKMFKPDLVIVLSPLESKTMLMETRISHVPTVGVVDTNCDPRLVTYPIPCNDDSLRGMRIVTGVLARAARAGMDLRRERLIGAVKDHETSFFEKEHARKAIPLSPELLN</sequence>
<evidence type="ECO:0000313" key="3">
    <source>
        <dbReference type="Proteomes" id="UP000242474"/>
    </source>
</evidence>
<dbReference type="GO" id="GO:0003735">
    <property type="term" value="F:structural constituent of ribosome"/>
    <property type="evidence" value="ECO:0007669"/>
    <property type="project" value="InterPro"/>
</dbReference>
<dbReference type="NCBIfam" id="TIGR01011">
    <property type="entry name" value="rpsB_bact"/>
    <property type="match status" value="1"/>
</dbReference>
<comment type="similarity">
    <text evidence="1">Belongs to the universal ribosomal protein uS2 family.</text>
</comment>
<dbReference type="InterPro" id="IPR001865">
    <property type="entry name" value="Ribosomal_uS2"/>
</dbReference>
<dbReference type="HAMAP" id="MF_00291_B">
    <property type="entry name" value="Ribosomal_uS2_B"/>
    <property type="match status" value="1"/>
</dbReference>
<keyword evidence="2" id="KW-0687">Ribonucleoprotein</keyword>
<name>A0A2G5BEX8_COERN</name>
<dbReference type="OrthoDB" id="2320368at2759"/>
<dbReference type="CDD" id="cd01425">
    <property type="entry name" value="RPS2"/>
    <property type="match status" value="1"/>
</dbReference>
<reference evidence="2 3" key="1">
    <citation type="journal article" date="2015" name="Genome Biol. Evol.">
        <title>Phylogenomic analyses indicate that early fungi evolved digesting cell walls of algal ancestors of land plants.</title>
        <authorList>
            <person name="Chang Y."/>
            <person name="Wang S."/>
            <person name="Sekimoto S."/>
            <person name="Aerts A.L."/>
            <person name="Choi C."/>
            <person name="Clum A."/>
            <person name="LaButti K.M."/>
            <person name="Lindquist E.A."/>
            <person name="Yee Ngan C."/>
            <person name="Ohm R.A."/>
            <person name="Salamov A.A."/>
            <person name="Grigoriev I.V."/>
            <person name="Spatafora J.W."/>
            <person name="Berbee M.L."/>
        </authorList>
    </citation>
    <scope>NUCLEOTIDE SEQUENCE [LARGE SCALE GENOMIC DNA]</scope>
    <source>
        <strain evidence="2 3">NRRL 1564</strain>
    </source>
</reference>
<dbReference type="Pfam" id="PF00318">
    <property type="entry name" value="Ribosomal_S2"/>
    <property type="match status" value="1"/>
</dbReference>
<dbReference type="EMBL" id="KZ303494">
    <property type="protein sequence ID" value="PIA17570.1"/>
    <property type="molecule type" value="Genomic_DNA"/>
</dbReference>
<proteinExistence type="inferred from homology"/>
<keyword evidence="3" id="KW-1185">Reference proteome</keyword>
<dbReference type="GO" id="GO:0005763">
    <property type="term" value="C:mitochondrial small ribosomal subunit"/>
    <property type="evidence" value="ECO:0007669"/>
    <property type="project" value="TreeGrafter"/>
</dbReference>
<dbReference type="PRINTS" id="PR00395">
    <property type="entry name" value="RIBOSOMALS2"/>
</dbReference>
<dbReference type="Gene3D" id="3.40.50.10490">
    <property type="entry name" value="Glucose-6-phosphate isomerase like protein, domain 1"/>
    <property type="match status" value="1"/>
</dbReference>
<dbReference type="STRING" id="763665.A0A2G5BEX8"/>
<dbReference type="InterPro" id="IPR005706">
    <property type="entry name" value="Ribosomal_uS2_bac/mit/plastid"/>
</dbReference>
<evidence type="ECO:0000313" key="2">
    <source>
        <dbReference type="EMBL" id="PIA17570.1"/>
    </source>
</evidence>
<dbReference type="Proteomes" id="UP000242474">
    <property type="component" value="Unassembled WGS sequence"/>
</dbReference>